<dbReference type="InterPro" id="IPR016084">
    <property type="entry name" value="Haem_Oase-like_multi-hlx"/>
</dbReference>
<proteinExistence type="predicted"/>
<keyword evidence="1" id="KW-0808">Transferase</keyword>
<dbReference type="GO" id="GO:0005829">
    <property type="term" value="C:cytosol"/>
    <property type="evidence" value="ECO:0007669"/>
    <property type="project" value="TreeGrafter"/>
</dbReference>
<dbReference type="NCBIfam" id="TIGR00097">
    <property type="entry name" value="HMP-P_kinase"/>
    <property type="match status" value="1"/>
</dbReference>
<evidence type="ECO:0000259" key="6">
    <source>
        <dbReference type="Pfam" id="PF08543"/>
    </source>
</evidence>
<dbReference type="InterPro" id="IPR004305">
    <property type="entry name" value="Thiaminase-2/PQQC"/>
</dbReference>
<keyword evidence="4" id="KW-0067">ATP-binding</keyword>
<dbReference type="Proteomes" id="UP001139887">
    <property type="component" value="Unassembled WGS sequence"/>
</dbReference>
<dbReference type="InterPro" id="IPR004399">
    <property type="entry name" value="HMP/HMP-P_kinase_dom"/>
</dbReference>
<dbReference type="Pfam" id="PF08543">
    <property type="entry name" value="Phos_pyr_kin"/>
    <property type="match status" value="1"/>
</dbReference>
<dbReference type="CDD" id="cd01169">
    <property type="entry name" value="HMPP_kinase"/>
    <property type="match status" value="1"/>
</dbReference>
<accession>A0A9W8IBA0</accession>
<dbReference type="PANTHER" id="PTHR20858">
    <property type="entry name" value="PHOSPHOMETHYLPYRIMIDINE KINASE"/>
    <property type="match status" value="1"/>
</dbReference>
<dbReference type="SUPFAM" id="SSF48613">
    <property type="entry name" value="Heme oxygenase-like"/>
    <property type="match status" value="1"/>
</dbReference>
<reference evidence="7" key="1">
    <citation type="submission" date="2022-07" db="EMBL/GenBank/DDBJ databases">
        <title>Phylogenomic reconstructions and comparative analyses of Kickxellomycotina fungi.</title>
        <authorList>
            <person name="Reynolds N.K."/>
            <person name="Stajich J.E."/>
            <person name="Barry K."/>
            <person name="Grigoriev I.V."/>
            <person name="Crous P."/>
            <person name="Smith M.E."/>
        </authorList>
    </citation>
    <scope>NUCLEOTIDE SEQUENCE</scope>
    <source>
        <strain evidence="7">NRRL 1566</strain>
    </source>
</reference>
<dbReference type="SUPFAM" id="SSF53613">
    <property type="entry name" value="Ribokinase-like"/>
    <property type="match status" value="1"/>
</dbReference>
<protein>
    <submittedName>
        <fullName evidence="7">Trifunctional hydroxymethylpyrimidine kinase/phosphomethylpyrimidine kinase/thiaminase</fullName>
    </submittedName>
</protein>
<dbReference type="EMBL" id="JANBUW010000004">
    <property type="protein sequence ID" value="KAJ2852334.1"/>
    <property type="molecule type" value="Genomic_DNA"/>
</dbReference>
<organism evidence="7 8">
    <name type="scientific">Coemansia brasiliensis</name>
    <dbReference type="NCBI Taxonomy" id="2650707"/>
    <lineage>
        <taxon>Eukaryota</taxon>
        <taxon>Fungi</taxon>
        <taxon>Fungi incertae sedis</taxon>
        <taxon>Zoopagomycota</taxon>
        <taxon>Kickxellomycotina</taxon>
        <taxon>Kickxellomycetes</taxon>
        <taxon>Kickxellales</taxon>
        <taxon>Kickxellaceae</taxon>
        <taxon>Coemansia</taxon>
    </lineage>
</organism>
<evidence type="ECO:0000256" key="4">
    <source>
        <dbReference type="ARBA" id="ARBA00022840"/>
    </source>
</evidence>
<sequence length="510" mass="55618">MNNNQEAPPAILTIAGSDSGGGAGIQADLKTFMAHGTYGLSVITAITAQNTQTVLSASRVEPKMVAQQIHAVMDDIDVKAAKTGMLADAQIINAVCDAWQQTIQSKGPIPLVVDPVMVATSGTRLLDEQALDTLRKRLLPLALVVTPNLREAEAILDMAPNSIDSVEAMSRAAREISVRFNTAFTVVKGGHLESEMVIDVVYERAADHVELVTNRRVNTSNTHGTGCTLSAAIAANLGMRQGVADAVRRGISYVNEAMQTGYQVGSGQGPVNHAYALRTMEIAPPTLHTPHPFTQYLKAQTGGLWEQYVQHSFVRQAAAGTLSRQAFIHYLKQDYAFLKHYARATALAAFKSDTLAQVAELVDAMQTCVQESELHVQMCTQWGVSKQEMEDEQESWNNVAYTRYIVDRGMSGDVLELLVAMYPCLLGYGEAALAASADPRSQQADNPFGPWIAAYAGAEFQDAVARGRRVIEDLVRQDMVGGQRLRRLAKTFRDTVDLEVRFWDNALKHN</sequence>
<dbReference type="GO" id="GO:0008902">
    <property type="term" value="F:hydroxymethylpyrimidine kinase activity"/>
    <property type="evidence" value="ECO:0007669"/>
    <property type="project" value="TreeGrafter"/>
</dbReference>
<dbReference type="AlphaFoldDB" id="A0A9W8IBA0"/>
<dbReference type="FunFam" id="3.40.1190.20:FF:000003">
    <property type="entry name" value="Phosphomethylpyrimidine kinase ThiD"/>
    <property type="match status" value="1"/>
</dbReference>
<comment type="caution">
    <text evidence="7">The sequence shown here is derived from an EMBL/GenBank/DDBJ whole genome shotgun (WGS) entry which is preliminary data.</text>
</comment>
<dbReference type="InterPro" id="IPR029056">
    <property type="entry name" value="Ribokinase-like"/>
</dbReference>
<keyword evidence="2" id="KW-0547">Nucleotide-binding</keyword>
<name>A0A9W8IBA0_9FUNG</name>
<keyword evidence="8" id="KW-1185">Reference proteome</keyword>
<evidence type="ECO:0000256" key="1">
    <source>
        <dbReference type="ARBA" id="ARBA00022679"/>
    </source>
</evidence>
<evidence type="ECO:0000256" key="3">
    <source>
        <dbReference type="ARBA" id="ARBA00022777"/>
    </source>
</evidence>
<dbReference type="CDD" id="cd19367">
    <property type="entry name" value="TenA_C_ScTHI20-like"/>
    <property type="match status" value="1"/>
</dbReference>
<dbReference type="GO" id="GO:0008972">
    <property type="term" value="F:phosphomethylpyrimidine kinase activity"/>
    <property type="evidence" value="ECO:0007669"/>
    <property type="project" value="InterPro"/>
</dbReference>
<dbReference type="Gene3D" id="3.40.1190.20">
    <property type="match status" value="1"/>
</dbReference>
<evidence type="ECO:0000259" key="5">
    <source>
        <dbReference type="Pfam" id="PF03070"/>
    </source>
</evidence>
<dbReference type="Pfam" id="PF03070">
    <property type="entry name" value="TENA_THI-4"/>
    <property type="match status" value="1"/>
</dbReference>
<dbReference type="GO" id="GO:0005524">
    <property type="term" value="F:ATP binding"/>
    <property type="evidence" value="ECO:0007669"/>
    <property type="project" value="UniProtKB-KW"/>
</dbReference>
<dbReference type="GO" id="GO:0009228">
    <property type="term" value="P:thiamine biosynthetic process"/>
    <property type="evidence" value="ECO:0007669"/>
    <property type="project" value="InterPro"/>
</dbReference>
<feature type="domain" description="Thiaminase-2/PQQC" evidence="5">
    <location>
        <begin position="302"/>
        <end position="507"/>
    </location>
</feature>
<dbReference type="InterPro" id="IPR013749">
    <property type="entry name" value="PM/HMP-P_kinase-1"/>
</dbReference>
<evidence type="ECO:0000313" key="8">
    <source>
        <dbReference type="Proteomes" id="UP001139887"/>
    </source>
</evidence>
<evidence type="ECO:0000256" key="2">
    <source>
        <dbReference type="ARBA" id="ARBA00022741"/>
    </source>
</evidence>
<dbReference type="PANTHER" id="PTHR20858:SF17">
    <property type="entry name" value="HYDROXYMETHYLPYRIMIDINE_PHOSPHOMETHYLPYRIMIDINE KINASE THI20-RELATED"/>
    <property type="match status" value="1"/>
</dbReference>
<keyword evidence="3 7" id="KW-0418">Kinase</keyword>
<dbReference type="Gene3D" id="1.20.910.10">
    <property type="entry name" value="Heme oxygenase-like"/>
    <property type="match status" value="1"/>
</dbReference>
<gene>
    <name evidence="7" type="primary">THI20</name>
    <name evidence="7" type="ORF">IWW36_000478</name>
</gene>
<dbReference type="OrthoDB" id="10028886at2759"/>
<evidence type="ECO:0000313" key="7">
    <source>
        <dbReference type="EMBL" id="KAJ2852334.1"/>
    </source>
</evidence>
<feature type="domain" description="Pyridoxamine kinase/Phosphomethylpyrimidine kinase" evidence="6">
    <location>
        <begin position="18"/>
        <end position="272"/>
    </location>
</feature>